<dbReference type="EMBL" id="JASBWS010000021">
    <property type="protein sequence ID" value="KAJ9110977.1"/>
    <property type="molecule type" value="Genomic_DNA"/>
</dbReference>
<evidence type="ECO:0000313" key="2">
    <source>
        <dbReference type="Proteomes" id="UP001230649"/>
    </source>
</evidence>
<keyword evidence="2" id="KW-1185">Reference proteome</keyword>
<gene>
    <name evidence="1" type="ORF">QFC20_002744</name>
</gene>
<comment type="caution">
    <text evidence="1">The sequence shown here is derived from an EMBL/GenBank/DDBJ whole genome shotgun (WGS) entry which is preliminary data.</text>
</comment>
<proteinExistence type="predicted"/>
<protein>
    <submittedName>
        <fullName evidence="1">Uncharacterized protein</fullName>
    </submittedName>
</protein>
<accession>A0ACC2WH73</accession>
<dbReference type="Proteomes" id="UP001230649">
    <property type="component" value="Unassembled WGS sequence"/>
</dbReference>
<name>A0ACC2WH73_9TREE</name>
<organism evidence="1 2">
    <name type="scientific">Naganishia adeliensis</name>
    <dbReference type="NCBI Taxonomy" id="92952"/>
    <lineage>
        <taxon>Eukaryota</taxon>
        <taxon>Fungi</taxon>
        <taxon>Dikarya</taxon>
        <taxon>Basidiomycota</taxon>
        <taxon>Agaricomycotina</taxon>
        <taxon>Tremellomycetes</taxon>
        <taxon>Filobasidiales</taxon>
        <taxon>Filobasidiaceae</taxon>
        <taxon>Naganishia</taxon>
    </lineage>
</organism>
<sequence length="267" mass="29815">MNAINLWTSSRPSDTIDGLQLQWPDNGQSQIRSLSMTRNRMVVGSCNSYEEIAQNLRKLRDEDVEMEDATDWPASWNEDGLEPQDGKEVADTETHVGGTRRHTVQPASKEERHIVYIALDTNIFISHLGTVQAIHKRLSEIYRNRGNGTEAVTTRLLVPNVVIHELDKQKNIWSEPPSAMQSSSVRTLQASKHAKTSQGSGHPGRASPTLAAAARAAIEWLLKIRQAQRCGGTDQTLSELCVFQKKGEVKDRNMIVGHCLWTPLFPT</sequence>
<reference evidence="1" key="1">
    <citation type="submission" date="2023-04" db="EMBL/GenBank/DDBJ databases">
        <title>Draft Genome sequencing of Naganishia species isolated from polar environments using Oxford Nanopore Technology.</title>
        <authorList>
            <person name="Leo P."/>
            <person name="Venkateswaran K."/>
        </authorList>
    </citation>
    <scope>NUCLEOTIDE SEQUENCE</scope>
    <source>
        <strain evidence="1">MNA-CCFEE 5262</strain>
    </source>
</reference>
<evidence type="ECO:0000313" key="1">
    <source>
        <dbReference type="EMBL" id="KAJ9110977.1"/>
    </source>
</evidence>